<dbReference type="SUPFAM" id="SSF53383">
    <property type="entry name" value="PLP-dependent transferases"/>
    <property type="match status" value="1"/>
</dbReference>
<feature type="domain" description="Aminotransferase class V" evidence="1">
    <location>
        <begin position="19"/>
        <end position="348"/>
    </location>
</feature>
<dbReference type="Gene3D" id="3.40.640.10">
    <property type="entry name" value="Type I PLP-dependent aspartate aminotransferase-like (Major domain)"/>
    <property type="match status" value="1"/>
</dbReference>
<dbReference type="Pfam" id="PF00266">
    <property type="entry name" value="Aminotran_5"/>
    <property type="match status" value="1"/>
</dbReference>
<comment type="caution">
    <text evidence="2">The sequence shown here is derived from an EMBL/GenBank/DDBJ whole genome shotgun (WGS) entry which is preliminary data.</text>
</comment>
<name>A0A1F5V9M6_9BACT</name>
<dbReference type="Gene3D" id="3.90.1150.10">
    <property type="entry name" value="Aspartate Aminotransferase, domain 1"/>
    <property type="match status" value="1"/>
</dbReference>
<evidence type="ECO:0000259" key="1">
    <source>
        <dbReference type="Pfam" id="PF00266"/>
    </source>
</evidence>
<dbReference type="EMBL" id="MFGW01000202">
    <property type="protein sequence ID" value="OGF60008.1"/>
    <property type="molecule type" value="Genomic_DNA"/>
</dbReference>
<dbReference type="AlphaFoldDB" id="A0A1F5V9M6"/>
<protein>
    <recommendedName>
        <fullName evidence="1">Aminotransferase class V domain-containing protein</fullName>
    </recommendedName>
</protein>
<dbReference type="InterPro" id="IPR015424">
    <property type="entry name" value="PyrdxlP-dep_Trfase"/>
</dbReference>
<proteinExistence type="predicted"/>
<accession>A0A1F5V9M6</accession>
<reference evidence="2 3" key="1">
    <citation type="journal article" date="2016" name="Nat. Commun.">
        <title>Thousands of microbial genomes shed light on interconnected biogeochemical processes in an aquifer system.</title>
        <authorList>
            <person name="Anantharaman K."/>
            <person name="Brown C.T."/>
            <person name="Hug L.A."/>
            <person name="Sharon I."/>
            <person name="Castelle C.J."/>
            <person name="Probst A.J."/>
            <person name="Thomas B.C."/>
            <person name="Singh A."/>
            <person name="Wilkins M.J."/>
            <person name="Karaoz U."/>
            <person name="Brodie E.L."/>
            <person name="Williams K.H."/>
            <person name="Hubbard S.S."/>
            <person name="Banfield J.F."/>
        </authorList>
    </citation>
    <scope>NUCLEOTIDE SEQUENCE [LARGE SCALE GENOMIC DNA]</scope>
</reference>
<evidence type="ECO:0000313" key="2">
    <source>
        <dbReference type="EMBL" id="OGF60008.1"/>
    </source>
</evidence>
<dbReference type="PANTHER" id="PTHR43586:SF15">
    <property type="entry name" value="BLR3095 PROTEIN"/>
    <property type="match status" value="1"/>
</dbReference>
<gene>
    <name evidence="2" type="ORF">A2Y62_18500</name>
</gene>
<dbReference type="InterPro" id="IPR015421">
    <property type="entry name" value="PyrdxlP-dep_Trfase_major"/>
</dbReference>
<dbReference type="Proteomes" id="UP000178943">
    <property type="component" value="Unassembled WGS sequence"/>
</dbReference>
<dbReference type="InterPro" id="IPR015422">
    <property type="entry name" value="PyrdxlP-dep_Trfase_small"/>
</dbReference>
<dbReference type="InterPro" id="IPR000192">
    <property type="entry name" value="Aminotrans_V_dom"/>
</dbReference>
<dbReference type="STRING" id="1817863.A2Y62_18500"/>
<sequence>MTDWDKIRKDFPVTKNKTYFLSAAMSPIPIPVFNAILQEYRTLHELGELNFPKDMERFKKLCGDIAELMNTNADNITFVQNTSTAMSLLALSFKNQIKPPFNIISMQDEFPSSTVGFEYLGIKMRYAQPLNARYPIASILDMIDNHTLAVITSQVQYATGFQQNLIALGKELRSRDILFFVNSTQAFPFYPIDVQAAHIDVLTASLHKWGLTGHIGTMFFTTPEFRELFPTPCAGWLSINTKGKSFIHTGKNIPFHLHSTAHCYDSGTFNLQAVLAFQTALDYINQIGITIIQNRIIELTDYLIAGLRKLNITIISPVSESEERSAIVSFTLGNNNKEFIDACAQQHILLSPRDGNIRVSVNIFNNFADIDKLLRCLTPD</sequence>
<dbReference type="PANTHER" id="PTHR43586">
    <property type="entry name" value="CYSTEINE DESULFURASE"/>
    <property type="match status" value="1"/>
</dbReference>
<organism evidence="2 3">
    <name type="scientific">Candidatus Fischerbacteria bacterium RBG_13_37_8</name>
    <dbReference type="NCBI Taxonomy" id="1817863"/>
    <lineage>
        <taxon>Bacteria</taxon>
        <taxon>Candidatus Fischeribacteriota</taxon>
    </lineage>
</organism>
<evidence type="ECO:0000313" key="3">
    <source>
        <dbReference type="Proteomes" id="UP000178943"/>
    </source>
</evidence>